<protein>
    <submittedName>
        <fullName evidence="8">Uncharacterized membrane-anchored protein YitT (DUF2179 family)</fullName>
    </submittedName>
</protein>
<keyword evidence="3 6" id="KW-0812">Transmembrane</keyword>
<dbReference type="Pfam" id="PF10035">
    <property type="entry name" value="DUF2179"/>
    <property type="match status" value="1"/>
</dbReference>
<proteinExistence type="predicted"/>
<feature type="transmembrane region" description="Helical" evidence="6">
    <location>
        <begin position="144"/>
        <end position="167"/>
    </location>
</feature>
<dbReference type="GO" id="GO:0005886">
    <property type="term" value="C:plasma membrane"/>
    <property type="evidence" value="ECO:0007669"/>
    <property type="project" value="UniProtKB-SubCell"/>
</dbReference>
<evidence type="ECO:0000313" key="8">
    <source>
        <dbReference type="EMBL" id="TCS75815.1"/>
    </source>
</evidence>
<dbReference type="PIRSF" id="PIRSF006483">
    <property type="entry name" value="Membrane_protein_YitT"/>
    <property type="match status" value="1"/>
</dbReference>
<evidence type="ECO:0000256" key="3">
    <source>
        <dbReference type="ARBA" id="ARBA00022692"/>
    </source>
</evidence>
<evidence type="ECO:0000256" key="4">
    <source>
        <dbReference type="ARBA" id="ARBA00022989"/>
    </source>
</evidence>
<dbReference type="InterPro" id="IPR051461">
    <property type="entry name" value="UPF0750_membrane"/>
</dbReference>
<dbReference type="Proteomes" id="UP000295188">
    <property type="component" value="Unassembled WGS sequence"/>
</dbReference>
<dbReference type="RefSeq" id="WP_231039963.1">
    <property type="nucleotide sequence ID" value="NZ_SMAA01000027.1"/>
</dbReference>
<evidence type="ECO:0000256" key="2">
    <source>
        <dbReference type="ARBA" id="ARBA00022475"/>
    </source>
</evidence>
<evidence type="ECO:0000256" key="6">
    <source>
        <dbReference type="SAM" id="Phobius"/>
    </source>
</evidence>
<feature type="transmembrane region" description="Helical" evidence="6">
    <location>
        <begin position="173"/>
        <end position="193"/>
    </location>
</feature>
<gene>
    <name evidence="8" type="ORF">EDC37_12714</name>
</gene>
<keyword evidence="5 6" id="KW-0472">Membrane</keyword>
<feature type="transmembrane region" description="Helical" evidence="6">
    <location>
        <begin position="39"/>
        <end position="68"/>
    </location>
</feature>
<dbReference type="Gene3D" id="3.30.70.120">
    <property type="match status" value="1"/>
</dbReference>
<sequence>MLVLQLRRYLQIFIGCLLSGAAVNIFLIPAQLLSSGMSGIAIIIYYLFGLPIGIQLIIYNLPIVYLAYRVFGKLYAIDTIIGMALFSVCIDATSFLGTYTLTDNRMLGSVFGGVVSGIGFGIIFRADSNTGGLDVVGAVIKKFYSFDVGTAIFAINFVVIFIGMIMFNVNTGLFTLICTYVSAEITNKVVAGFNRKKSIMIISPRAEQIAPLIMQYLKRGVTFFRGEGAFTRQPKNVMFVVVSLTQVGKIKSIVHALDPTAFMIIADASEVTGRGFTMKNVIPQEIIAQQKEYDDKLY</sequence>
<feature type="transmembrane region" description="Helical" evidence="6">
    <location>
        <begin position="12"/>
        <end position="33"/>
    </location>
</feature>
<dbReference type="InterPro" id="IPR003740">
    <property type="entry name" value="YitT"/>
</dbReference>
<name>A0A4R3K1V8_9FIRM</name>
<evidence type="ECO:0000259" key="7">
    <source>
        <dbReference type="Pfam" id="PF10035"/>
    </source>
</evidence>
<dbReference type="InterPro" id="IPR015867">
    <property type="entry name" value="N-reg_PII/ATP_PRibTrfase_C"/>
</dbReference>
<keyword evidence="4 6" id="KW-1133">Transmembrane helix</keyword>
<accession>A0A4R3K1V8</accession>
<comment type="subcellular location">
    <subcellularLocation>
        <location evidence="1">Cell membrane</location>
        <topology evidence="1">Multi-pass membrane protein</topology>
    </subcellularLocation>
</comment>
<dbReference type="Pfam" id="PF02588">
    <property type="entry name" value="YitT_membrane"/>
    <property type="match status" value="1"/>
</dbReference>
<feature type="transmembrane region" description="Helical" evidence="6">
    <location>
        <begin position="80"/>
        <end position="100"/>
    </location>
</feature>
<organism evidence="8 9">
    <name type="scientific">Pectinatus cerevisiiphilus</name>
    <dbReference type="NCBI Taxonomy" id="86956"/>
    <lineage>
        <taxon>Bacteria</taxon>
        <taxon>Bacillati</taxon>
        <taxon>Bacillota</taxon>
        <taxon>Negativicutes</taxon>
        <taxon>Selenomonadales</taxon>
        <taxon>Selenomonadaceae</taxon>
        <taxon>Pectinatus</taxon>
    </lineage>
</organism>
<reference evidence="8 9" key="1">
    <citation type="submission" date="2019-03" db="EMBL/GenBank/DDBJ databases">
        <title>Genomic Encyclopedia of Type Strains, Phase IV (KMG-IV): sequencing the most valuable type-strain genomes for metagenomic binning, comparative biology and taxonomic classification.</title>
        <authorList>
            <person name="Goeker M."/>
        </authorList>
    </citation>
    <scope>NUCLEOTIDE SEQUENCE [LARGE SCALE GENOMIC DNA]</scope>
    <source>
        <strain evidence="8 9">DSM 20467</strain>
    </source>
</reference>
<feature type="transmembrane region" description="Helical" evidence="6">
    <location>
        <begin position="106"/>
        <end position="124"/>
    </location>
</feature>
<keyword evidence="2" id="KW-1003">Cell membrane</keyword>
<dbReference type="EMBL" id="SMAA01000027">
    <property type="protein sequence ID" value="TCS75815.1"/>
    <property type="molecule type" value="Genomic_DNA"/>
</dbReference>
<dbReference type="CDD" id="cd16380">
    <property type="entry name" value="YitT_C"/>
    <property type="match status" value="1"/>
</dbReference>
<evidence type="ECO:0000313" key="9">
    <source>
        <dbReference type="Proteomes" id="UP000295188"/>
    </source>
</evidence>
<dbReference type="PANTHER" id="PTHR33545:SF5">
    <property type="entry name" value="UPF0750 MEMBRANE PROTEIN YITT"/>
    <property type="match status" value="1"/>
</dbReference>
<dbReference type="InterPro" id="IPR019264">
    <property type="entry name" value="DUF2179"/>
</dbReference>
<comment type="caution">
    <text evidence="8">The sequence shown here is derived from an EMBL/GenBank/DDBJ whole genome shotgun (WGS) entry which is preliminary data.</text>
</comment>
<keyword evidence="9" id="KW-1185">Reference proteome</keyword>
<feature type="domain" description="DUF2179" evidence="7">
    <location>
        <begin position="219"/>
        <end position="273"/>
    </location>
</feature>
<evidence type="ECO:0000256" key="1">
    <source>
        <dbReference type="ARBA" id="ARBA00004651"/>
    </source>
</evidence>
<dbReference type="AlphaFoldDB" id="A0A4R3K1V8"/>
<dbReference type="PANTHER" id="PTHR33545">
    <property type="entry name" value="UPF0750 MEMBRANE PROTEIN YITT-RELATED"/>
    <property type="match status" value="1"/>
</dbReference>
<evidence type="ECO:0000256" key="5">
    <source>
        <dbReference type="ARBA" id="ARBA00023136"/>
    </source>
</evidence>